<dbReference type="EMBL" id="GBRH01220668">
    <property type="protein sequence ID" value="JAD77227.1"/>
    <property type="molecule type" value="Transcribed_RNA"/>
</dbReference>
<sequence>MDDITVVVAQVKTVAVPDDESGDIEEKKGNEQGSAYAVASAEENEEKELA</sequence>
<evidence type="ECO:0000256" key="1">
    <source>
        <dbReference type="SAM" id="MobiDB-lite"/>
    </source>
</evidence>
<accession>A0A0A9D0G0</accession>
<proteinExistence type="predicted"/>
<dbReference type="AlphaFoldDB" id="A0A0A9D0G0"/>
<reference evidence="2" key="2">
    <citation type="journal article" date="2015" name="Data Brief">
        <title>Shoot transcriptome of the giant reed, Arundo donax.</title>
        <authorList>
            <person name="Barrero R.A."/>
            <person name="Guerrero F.D."/>
            <person name="Moolhuijzen P."/>
            <person name="Goolsby J.A."/>
            <person name="Tidwell J."/>
            <person name="Bellgard S.E."/>
            <person name="Bellgard M.I."/>
        </authorList>
    </citation>
    <scope>NUCLEOTIDE SEQUENCE</scope>
    <source>
        <tissue evidence="2">Shoot tissue taken approximately 20 cm above the soil surface</tissue>
    </source>
</reference>
<evidence type="ECO:0000313" key="2">
    <source>
        <dbReference type="EMBL" id="JAD77227.1"/>
    </source>
</evidence>
<reference evidence="2" key="1">
    <citation type="submission" date="2014-09" db="EMBL/GenBank/DDBJ databases">
        <authorList>
            <person name="Magalhaes I.L.F."/>
            <person name="Oliveira U."/>
            <person name="Santos F.R."/>
            <person name="Vidigal T.H.D.A."/>
            <person name="Brescovit A.D."/>
            <person name="Santos A.J."/>
        </authorList>
    </citation>
    <scope>NUCLEOTIDE SEQUENCE</scope>
    <source>
        <tissue evidence="2">Shoot tissue taken approximately 20 cm above the soil surface</tissue>
    </source>
</reference>
<feature type="region of interest" description="Disordered" evidence="1">
    <location>
        <begin position="17"/>
        <end position="50"/>
    </location>
</feature>
<name>A0A0A9D0G0_ARUDO</name>
<protein>
    <submittedName>
        <fullName evidence="2">Uncharacterized protein</fullName>
    </submittedName>
</protein>
<organism evidence="2">
    <name type="scientific">Arundo donax</name>
    <name type="common">Giant reed</name>
    <name type="synonym">Donax arundinaceus</name>
    <dbReference type="NCBI Taxonomy" id="35708"/>
    <lineage>
        <taxon>Eukaryota</taxon>
        <taxon>Viridiplantae</taxon>
        <taxon>Streptophyta</taxon>
        <taxon>Embryophyta</taxon>
        <taxon>Tracheophyta</taxon>
        <taxon>Spermatophyta</taxon>
        <taxon>Magnoliopsida</taxon>
        <taxon>Liliopsida</taxon>
        <taxon>Poales</taxon>
        <taxon>Poaceae</taxon>
        <taxon>PACMAD clade</taxon>
        <taxon>Arundinoideae</taxon>
        <taxon>Arundineae</taxon>
        <taxon>Arundo</taxon>
    </lineage>
</organism>